<dbReference type="PROSITE" id="PS51063">
    <property type="entry name" value="HTH_CRP_2"/>
    <property type="match status" value="1"/>
</dbReference>
<protein>
    <submittedName>
        <fullName evidence="6">Crp/Fnr family transcriptional regulator</fullName>
    </submittedName>
</protein>
<dbReference type="EMBL" id="DXIE01000021">
    <property type="protein sequence ID" value="HIV61813.1"/>
    <property type="molecule type" value="Genomic_DNA"/>
</dbReference>
<keyword evidence="1" id="KW-0805">Transcription regulation</keyword>
<reference evidence="6" key="1">
    <citation type="journal article" date="2021" name="PeerJ">
        <title>Extensive microbial diversity within the chicken gut microbiome revealed by metagenomics and culture.</title>
        <authorList>
            <person name="Gilroy R."/>
            <person name="Ravi A."/>
            <person name="Getino M."/>
            <person name="Pursley I."/>
            <person name="Horton D.L."/>
            <person name="Alikhan N.F."/>
            <person name="Baker D."/>
            <person name="Gharbi K."/>
            <person name="Hall N."/>
            <person name="Watson M."/>
            <person name="Adriaenssens E.M."/>
            <person name="Foster-Nyarko E."/>
            <person name="Jarju S."/>
            <person name="Secka A."/>
            <person name="Antonio M."/>
            <person name="Oren A."/>
            <person name="Chaudhuri R.R."/>
            <person name="La Ragione R."/>
            <person name="Hildebrand F."/>
            <person name="Pallen M.J."/>
        </authorList>
    </citation>
    <scope>NUCLEOTIDE SEQUENCE</scope>
    <source>
        <strain evidence="6">CHK193-4272</strain>
    </source>
</reference>
<dbReference type="AlphaFoldDB" id="A0A9D1THG2"/>
<dbReference type="InterPro" id="IPR050397">
    <property type="entry name" value="Env_Response_Regulators"/>
</dbReference>
<accession>A0A9D1THG2</accession>
<dbReference type="GO" id="GO:0003700">
    <property type="term" value="F:DNA-binding transcription factor activity"/>
    <property type="evidence" value="ECO:0007669"/>
    <property type="project" value="TreeGrafter"/>
</dbReference>
<evidence type="ECO:0000256" key="2">
    <source>
        <dbReference type="ARBA" id="ARBA00023125"/>
    </source>
</evidence>
<dbReference type="SMART" id="SM00419">
    <property type="entry name" value="HTH_CRP"/>
    <property type="match status" value="1"/>
</dbReference>
<gene>
    <name evidence="6" type="ORF">H9746_03060</name>
</gene>
<name>A0A9D1THG2_9FIRM</name>
<dbReference type="SUPFAM" id="SSF51206">
    <property type="entry name" value="cAMP-binding domain-like"/>
    <property type="match status" value="1"/>
</dbReference>
<feature type="domain" description="HTH crp-type" evidence="5">
    <location>
        <begin position="157"/>
        <end position="222"/>
    </location>
</feature>
<keyword evidence="2" id="KW-0238">DNA-binding</keyword>
<keyword evidence="3" id="KW-0804">Transcription</keyword>
<evidence type="ECO:0000259" key="5">
    <source>
        <dbReference type="PROSITE" id="PS51063"/>
    </source>
</evidence>
<dbReference type="PANTHER" id="PTHR24567:SF26">
    <property type="entry name" value="REGULATORY PROTEIN YEIL"/>
    <property type="match status" value="1"/>
</dbReference>
<evidence type="ECO:0000313" key="6">
    <source>
        <dbReference type="EMBL" id="HIV61813.1"/>
    </source>
</evidence>
<dbReference type="GO" id="GO:0005829">
    <property type="term" value="C:cytosol"/>
    <property type="evidence" value="ECO:0007669"/>
    <property type="project" value="TreeGrafter"/>
</dbReference>
<proteinExistence type="predicted"/>
<evidence type="ECO:0000256" key="1">
    <source>
        <dbReference type="ARBA" id="ARBA00023015"/>
    </source>
</evidence>
<sequence>MTHKNLEIMIKNCKLFNNMSKEQVTSLIGCSRAILRQYKKGSTIFAQGDEPEFINILLDGKVIVSNNTVNGNEHIISMFSNVGDMFGEVFLFSFNRLYENSAYAQKDCDILCIPKRFLYSPCHNSCKQHNQVIANMLSILADKAYFLNKRVQILSCNSLRGKLIKFIFEYNNNNIAKIPFGREQLAAFLGSTRPSVSRELMKMQSDGIIEINKNVIKILDSKIFDEIK</sequence>
<evidence type="ECO:0000256" key="3">
    <source>
        <dbReference type="ARBA" id="ARBA00023163"/>
    </source>
</evidence>
<dbReference type="PROSITE" id="PS50042">
    <property type="entry name" value="CNMP_BINDING_3"/>
    <property type="match status" value="1"/>
</dbReference>
<dbReference type="InterPro" id="IPR036390">
    <property type="entry name" value="WH_DNA-bd_sf"/>
</dbReference>
<dbReference type="SUPFAM" id="SSF46785">
    <property type="entry name" value="Winged helix' DNA-binding domain"/>
    <property type="match status" value="1"/>
</dbReference>
<dbReference type="CDD" id="cd00038">
    <property type="entry name" value="CAP_ED"/>
    <property type="match status" value="1"/>
</dbReference>
<evidence type="ECO:0000313" key="7">
    <source>
        <dbReference type="Proteomes" id="UP000886808"/>
    </source>
</evidence>
<dbReference type="InterPro" id="IPR012318">
    <property type="entry name" value="HTH_CRP"/>
</dbReference>
<feature type="domain" description="Cyclic nucleotide-binding" evidence="4">
    <location>
        <begin position="15"/>
        <end position="116"/>
    </location>
</feature>
<comment type="caution">
    <text evidence="6">The sequence shown here is derived from an EMBL/GenBank/DDBJ whole genome shotgun (WGS) entry which is preliminary data.</text>
</comment>
<dbReference type="PANTHER" id="PTHR24567">
    <property type="entry name" value="CRP FAMILY TRANSCRIPTIONAL REGULATORY PROTEIN"/>
    <property type="match status" value="1"/>
</dbReference>
<organism evidence="6 7">
    <name type="scientific">Candidatus Butyricicoccus avistercoris</name>
    <dbReference type="NCBI Taxonomy" id="2838518"/>
    <lineage>
        <taxon>Bacteria</taxon>
        <taxon>Bacillati</taxon>
        <taxon>Bacillota</taxon>
        <taxon>Clostridia</taxon>
        <taxon>Eubacteriales</taxon>
        <taxon>Butyricicoccaceae</taxon>
        <taxon>Butyricicoccus</taxon>
    </lineage>
</organism>
<evidence type="ECO:0000259" key="4">
    <source>
        <dbReference type="PROSITE" id="PS50042"/>
    </source>
</evidence>
<reference evidence="6" key="2">
    <citation type="submission" date="2021-04" db="EMBL/GenBank/DDBJ databases">
        <authorList>
            <person name="Gilroy R."/>
        </authorList>
    </citation>
    <scope>NUCLEOTIDE SEQUENCE</scope>
    <source>
        <strain evidence="6">CHK193-4272</strain>
    </source>
</reference>
<dbReference type="SMART" id="SM00100">
    <property type="entry name" value="cNMP"/>
    <property type="match status" value="1"/>
</dbReference>
<dbReference type="Proteomes" id="UP000886808">
    <property type="component" value="Unassembled WGS sequence"/>
</dbReference>
<dbReference type="Gene3D" id="2.60.120.10">
    <property type="entry name" value="Jelly Rolls"/>
    <property type="match status" value="1"/>
</dbReference>
<dbReference type="InterPro" id="IPR014710">
    <property type="entry name" value="RmlC-like_jellyroll"/>
</dbReference>
<dbReference type="InterPro" id="IPR018490">
    <property type="entry name" value="cNMP-bd_dom_sf"/>
</dbReference>
<dbReference type="InterPro" id="IPR000595">
    <property type="entry name" value="cNMP-bd_dom"/>
</dbReference>
<dbReference type="GO" id="GO:0003677">
    <property type="term" value="F:DNA binding"/>
    <property type="evidence" value="ECO:0007669"/>
    <property type="project" value="UniProtKB-KW"/>
</dbReference>
<dbReference type="Pfam" id="PF13545">
    <property type="entry name" value="HTH_Crp_2"/>
    <property type="match status" value="1"/>
</dbReference>
<dbReference type="Pfam" id="PF00027">
    <property type="entry name" value="cNMP_binding"/>
    <property type="match status" value="1"/>
</dbReference>